<evidence type="ECO:0000313" key="2">
    <source>
        <dbReference type="Proteomes" id="UP000515908"/>
    </source>
</evidence>
<organism evidence="1 2">
    <name type="scientific">Angomonas deanei</name>
    <dbReference type="NCBI Taxonomy" id="59799"/>
    <lineage>
        <taxon>Eukaryota</taxon>
        <taxon>Discoba</taxon>
        <taxon>Euglenozoa</taxon>
        <taxon>Kinetoplastea</taxon>
        <taxon>Metakinetoplastina</taxon>
        <taxon>Trypanosomatida</taxon>
        <taxon>Trypanosomatidae</taxon>
        <taxon>Strigomonadinae</taxon>
        <taxon>Angomonas</taxon>
    </lineage>
</organism>
<dbReference type="EMBL" id="LR877145">
    <property type="protein sequence ID" value="CAD2212823.1"/>
    <property type="molecule type" value="Genomic_DNA"/>
</dbReference>
<dbReference type="Gene3D" id="2.80.10.50">
    <property type="match status" value="1"/>
</dbReference>
<keyword evidence="2" id="KW-1185">Reference proteome</keyword>
<dbReference type="Gene3D" id="1.10.238.10">
    <property type="entry name" value="EF-hand"/>
    <property type="match status" value="2"/>
</dbReference>
<dbReference type="GO" id="GO:0031514">
    <property type="term" value="C:motile cilium"/>
    <property type="evidence" value="ECO:0007669"/>
    <property type="project" value="TreeGrafter"/>
</dbReference>
<evidence type="ECO:0008006" key="3">
    <source>
        <dbReference type="Google" id="ProtNLM"/>
    </source>
</evidence>
<dbReference type="OrthoDB" id="444540at2759"/>
<dbReference type="InterPro" id="IPR011992">
    <property type="entry name" value="EF-hand-dom_pair"/>
</dbReference>
<protein>
    <recommendedName>
        <fullName evidence="3">EF-hand domain-containing protein</fullName>
    </recommendedName>
</protein>
<gene>
    <name evidence="1" type="ORF">ADEAN_000023500</name>
</gene>
<proteinExistence type="predicted"/>
<dbReference type="PANTHER" id="PTHR24274">
    <property type="entry name" value="CILIA- AND FLAGELLA-ASSOCIATED PROTEIN 161"/>
    <property type="match status" value="1"/>
</dbReference>
<dbReference type="GO" id="GO:0060271">
    <property type="term" value="P:cilium assembly"/>
    <property type="evidence" value="ECO:0007669"/>
    <property type="project" value="TreeGrafter"/>
</dbReference>
<name>A0A7G2C259_9TRYP</name>
<evidence type="ECO:0000313" key="1">
    <source>
        <dbReference type="EMBL" id="CAD2212823.1"/>
    </source>
</evidence>
<dbReference type="AlphaFoldDB" id="A0A7G2C259"/>
<dbReference type="VEuPathDB" id="TriTrypDB:ADEAN_000023500"/>
<dbReference type="InterPro" id="IPR055325">
    <property type="entry name" value="CF161"/>
</dbReference>
<reference evidence="1 2" key="1">
    <citation type="submission" date="2020-08" db="EMBL/GenBank/DDBJ databases">
        <authorList>
            <person name="Newling K."/>
            <person name="Davey J."/>
            <person name="Forrester S."/>
        </authorList>
    </citation>
    <scope>NUCLEOTIDE SEQUENCE [LARGE SCALE GENOMIC DNA]</scope>
    <source>
        <strain evidence="2">Crithidia deanei Carvalho (ATCC PRA-265)</strain>
    </source>
</reference>
<dbReference type="SUPFAM" id="SSF47473">
    <property type="entry name" value="EF-hand"/>
    <property type="match status" value="1"/>
</dbReference>
<sequence>MASTRGGGGATSLEMTKSFLTQPAALSDDKTGPVRFGQPLLVVNKKTGSTLALDLAASNGGNLSAVPGKTPQVRNTWVLQRAQDADNKAFNSLIKEPDVLHYGQRVRIANEDASEVGFLYVHSELASGLGSSQGQSACVRYGASTDNIFVVVKPNLPRGQVLDGDPVQLGDSVGLIHSITNLPLCLGGQTHRTTFGVEPKITCEYALENRSRSKAAIVAKEENMFFFAADGDGAAPIAARSTRSLNRSATTKSAQEEKVEELMHHVREKVLLHGGRLGFRTISRALGVSTKEHRTTYVSRQQLTSLLTQAGLRLSPGEIDIVMKKCDHDGDTRVSAQELLSELRGNMPPERMRAVSLAYQALVVEGHGAVEFIDMYNIYRVNAHQHPDVLDGLLSAEELIFDFENSWPGRVTTKIGTVTQNEFVEYYNDISPVYSDDERFMAIVSSSWDIPATDAYRSGQPLRSITVTHVDDSTEEVLLPDSLVIDVNDIDAVRRMLISRGIKDIRSFVVTKRSL</sequence>
<dbReference type="Proteomes" id="UP000515908">
    <property type="component" value="Chromosome 01"/>
</dbReference>
<dbReference type="PANTHER" id="PTHR24274:SF1">
    <property type="entry name" value="CILIA- AND FLAGELLA-ASSOCIATED PROTEIN 161"/>
    <property type="match status" value="1"/>
</dbReference>
<accession>A0A7G2C259</accession>